<reference evidence="1 2" key="1">
    <citation type="submission" date="2009-10" db="EMBL/GenBank/DDBJ databases">
        <authorList>
            <person name="Weinstock G."/>
            <person name="Sodergren E."/>
            <person name="Clifton S."/>
            <person name="Fulton L."/>
            <person name="Fulton B."/>
            <person name="Courtney L."/>
            <person name="Fronick C."/>
            <person name="Harrison M."/>
            <person name="Strong C."/>
            <person name="Farmer C."/>
            <person name="Delahaunty K."/>
            <person name="Markovic C."/>
            <person name="Hall O."/>
            <person name="Minx P."/>
            <person name="Tomlinson C."/>
            <person name="Mitreva M."/>
            <person name="Nelson J."/>
            <person name="Hou S."/>
            <person name="Wollam A."/>
            <person name="Pepin K.H."/>
            <person name="Johnson M."/>
            <person name="Bhonagiri V."/>
            <person name="Nash W.E."/>
            <person name="Warren W."/>
            <person name="Chinwalla A."/>
            <person name="Mardis E.R."/>
            <person name="Wilson R.K."/>
        </authorList>
    </citation>
    <scope>NUCLEOTIDE SEQUENCE [LARGE SCALE GENOMIC DNA]</scope>
    <source>
        <strain evidence="1 2">F0309</strain>
    </source>
</reference>
<proteinExistence type="predicted"/>
<dbReference type="Proteomes" id="UP000003150">
    <property type="component" value="Unassembled WGS sequence"/>
</dbReference>
<protein>
    <submittedName>
        <fullName evidence="1">Uncharacterized protein</fullName>
    </submittedName>
</protein>
<gene>
    <name evidence="1" type="ORF">HMPREF0970_00213</name>
</gene>
<organism evidence="1 2">
    <name type="scientific">Schaalia odontolytica F0309</name>
    <dbReference type="NCBI Taxonomy" id="649742"/>
    <lineage>
        <taxon>Bacteria</taxon>
        <taxon>Bacillati</taxon>
        <taxon>Actinomycetota</taxon>
        <taxon>Actinomycetes</taxon>
        <taxon>Actinomycetales</taxon>
        <taxon>Actinomycetaceae</taxon>
        <taxon>Schaalia</taxon>
    </lineage>
</organism>
<comment type="caution">
    <text evidence="1">The sequence shown here is derived from an EMBL/GenBank/DDBJ whole genome shotgun (WGS) entry which is preliminary data.</text>
</comment>
<name>D4TWA4_9ACTO</name>
<dbReference type="AlphaFoldDB" id="D4TWA4"/>
<dbReference type="EMBL" id="ACYT02000010">
    <property type="protein sequence ID" value="EFF80849.1"/>
    <property type="molecule type" value="Genomic_DNA"/>
</dbReference>
<accession>D4TWA4</accession>
<evidence type="ECO:0000313" key="2">
    <source>
        <dbReference type="Proteomes" id="UP000003150"/>
    </source>
</evidence>
<sequence length="44" mass="5130">MVTFGSSIMHVMHASFQGEPMTFRRKYAVFNCTFVHNYRVICAN</sequence>
<dbReference type="HOGENOM" id="CLU_3211365_0_0_11"/>
<evidence type="ECO:0000313" key="1">
    <source>
        <dbReference type="EMBL" id="EFF80849.1"/>
    </source>
</evidence>